<dbReference type="EMBL" id="CAGKOT010000073">
    <property type="protein sequence ID" value="CAB5391571.1"/>
    <property type="molecule type" value="Genomic_DNA"/>
</dbReference>
<proteinExistence type="predicted"/>
<organism evidence="1 2">
    <name type="scientific">Rhizophagus irregularis</name>
    <dbReference type="NCBI Taxonomy" id="588596"/>
    <lineage>
        <taxon>Eukaryota</taxon>
        <taxon>Fungi</taxon>
        <taxon>Fungi incertae sedis</taxon>
        <taxon>Mucoromycota</taxon>
        <taxon>Glomeromycotina</taxon>
        <taxon>Glomeromycetes</taxon>
        <taxon>Glomerales</taxon>
        <taxon>Glomeraceae</taxon>
        <taxon>Rhizophagus</taxon>
    </lineage>
</organism>
<dbReference type="AlphaFoldDB" id="A0A916EJ81"/>
<gene>
    <name evidence="1" type="ORF">CHRIB12_LOCUS22002</name>
</gene>
<reference evidence="1" key="1">
    <citation type="submission" date="2020-05" db="EMBL/GenBank/DDBJ databases">
        <authorList>
            <person name="Rincon C."/>
            <person name="Sanders R I."/>
            <person name="Robbins C."/>
            <person name="Chaturvedi A."/>
        </authorList>
    </citation>
    <scope>NUCLEOTIDE SEQUENCE</scope>
    <source>
        <strain evidence="1">CHB12</strain>
    </source>
</reference>
<dbReference type="Proteomes" id="UP000684084">
    <property type="component" value="Unassembled WGS sequence"/>
</dbReference>
<accession>A0A916EJ81</accession>
<sequence>MMYLEKIFVKSIESPYYNVKKLNLNPKIGSNGNIYLLSNDHILRLNDGNEERSIVRQPAYEERCQFDRNFRLCIQGSGSITFRLSDYLSGPDRIRDEKRLNLKASRALSECEERHFRKDRRREKARTLLDRYMKTFCRATKSVLRHGRTSRFCCLMFKTSCRLSIDPVGAQANFLFLLSDVQDFLSTRWDGMGWDGTKSDEGAGQKYY</sequence>
<dbReference type="OrthoDB" id="2391493at2759"/>
<dbReference type="VEuPathDB" id="FungiDB:RhiirFUN_014161"/>
<protein>
    <submittedName>
        <fullName evidence="1">Uncharacterized protein</fullName>
    </submittedName>
</protein>
<evidence type="ECO:0000313" key="2">
    <source>
        <dbReference type="Proteomes" id="UP000684084"/>
    </source>
</evidence>
<name>A0A916EJ81_9GLOM</name>
<evidence type="ECO:0000313" key="1">
    <source>
        <dbReference type="EMBL" id="CAB5391571.1"/>
    </source>
</evidence>
<comment type="caution">
    <text evidence="1">The sequence shown here is derived from an EMBL/GenBank/DDBJ whole genome shotgun (WGS) entry which is preliminary data.</text>
</comment>